<name>C4JEB1_UNCRE</name>
<dbReference type="InParanoid" id="C4JEB1"/>
<accession>C4JEB1</accession>
<dbReference type="AlphaFoldDB" id="C4JEB1"/>
<gene>
    <name evidence="2" type="ORF">UREG_00732</name>
</gene>
<dbReference type="EMBL" id="CH476615">
    <property type="protein sequence ID" value="EEP75885.1"/>
    <property type="molecule type" value="Genomic_DNA"/>
</dbReference>
<proteinExistence type="predicted"/>
<keyword evidence="3" id="KW-1185">Reference proteome</keyword>
<dbReference type="VEuPathDB" id="FungiDB:UREG_00732"/>
<dbReference type="KEGG" id="ure:UREG_00732"/>
<organism evidence="2 3">
    <name type="scientific">Uncinocarpus reesii (strain UAMH 1704)</name>
    <dbReference type="NCBI Taxonomy" id="336963"/>
    <lineage>
        <taxon>Eukaryota</taxon>
        <taxon>Fungi</taxon>
        <taxon>Dikarya</taxon>
        <taxon>Ascomycota</taxon>
        <taxon>Pezizomycotina</taxon>
        <taxon>Eurotiomycetes</taxon>
        <taxon>Eurotiomycetidae</taxon>
        <taxon>Onygenales</taxon>
        <taxon>Onygenaceae</taxon>
        <taxon>Uncinocarpus</taxon>
    </lineage>
</organism>
<dbReference type="STRING" id="336963.C4JEB1"/>
<reference evidence="3" key="1">
    <citation type="journal article" date="2009" name="Genome Res.">
        <title>Comparative genomic analyses of the human fungal pathogens Coccidioides and their relatives.</title>
        <authorList>
            <person name="Sharpton T.J."/>
            <person name="Stajich J.E."/>
            <person name="Rounsley S.D."/>
            <person name="Gardner M.J."/>
            <person name="Wortman J.R."/>
            <person name="Jordar V.S."/>
            <person name="Maiti R."/>
            <person name="Kodira C.D."/>
            <person name="Neafsey D.E."/>
            <person name="Zeng Q."/>
            <person name="Hung C.-Y."/>
            <person name="McMahan C."/>
            <person name="Muszewska A."/>
            <person name="Grynberg M."/>
            <person name="Mandel M.A."/>
            <person name="Kellner E.M."/>
            <person name="Barker B.M."/>
            <person name="Galgiani J.N."/>
            <person name="Orbach M.J."/>
            <person name="Kirkland T.N."/>
            <person name="Cole G.T."/>
            <person name="Henn M.R."/>
            <person name="Birren B.W."/>
            <person name="Taylor J.W."/>
        </authorList>
    </citation>
    <scope>NUCLEOTIDE SEQUENCE [LARGE SCALE GENOMIC DNA]</scope>
    <source>
        <strain evidence="3">UAMH 1704</strain>
    </source>
</reference>
<dbReference type="OrthoDB" id="5416983at2759"/>
<dbReference type="RefSeq" id="XP_002541218.1">
    <property type="nucleotide sequence ID" value="XM_002541172.1"/>
</dbReference>
<evidence type="ECO:0000313" key="2">
    <source>
        <dbReference type="EMBL" id="EEP75885.1"/>
    </source>
</evidence>
<evidence type="ECO:0000313" key="3">
    <source>
        <dbReference type="Proteomes" id="UP000002058"/>
    </source>
</evidence>
<dbReference type="GeneID" id="8443678"/>
<protein>
    <submittedName>
        <fullName evidence="2">Uncharacterized protein</fullName>
    </submittedName>
</protein>
<evidence type="ECO:0000256" key="1">
    <source>
        <dbReference type="SAM" id="MobiDB-lite"/>
    </source>
</evidence>
<dbReference type="Proteomes" id="UP000002058">
    <property type="component" value="Unassembled WGS sequence"/>
</dbReference>
<dbReference type="eggNOG" id="ENOG502RY1C">
    <property type="taxonomic scope" value="Eukaryota"/>
</dbReference>
<sequence>MVSVFKTAEKGPPLPSLHPLEPSVDGLPFAENSKVGTTTRGSRFFPQVSDQAKQAPDRHNVETRSPSPPPPEEISSHPVFNTDSPRPLVHLPGPKPRVKLPPRSSSPPPAPPATFASMVASGPPPPRGSQPIASTATWQDRFNGLFGKKSSQALHGKKAVLAVASATKEPLEVLPSDSSAAVSLPHFNDAELARDAGKVASKEVEEEEAIFEDREAGSLPVVNVPHMAPKAAWQPALPPSHQRARSRFQRPVQVQSIEPYIFGPIDKNNPGMVT</sequence>
<dbReference type="HOGENOM" id="CLU_1016343_0_0_1"/>
<feature type="region of interest" description="Disordered" evidence="1">
    <location>
        <begin position="1"/>
        <end position="133"/>
    </location>
</feature>